<dbReference type="AlphaFoldDB" id="A0AAV7HWS1"/>
<sequence>MCLVQHSSTLIQIQKGVHGRFTRKHHPRESRVVLQGSTPLYISFELSLASLWRIVVYRLKRASYYGAYKGNSRDSLVSSLLQRCSVLLVSILVGILRESIQLSQINSGRLTPLPLPNRSLMPANESSQDFTAPLPLYYVQYRVE</sequence>
<evidence type="ECO:0000313" key="2">
    <source>
        <dbReference type="Proteomes" id="UP000826195"/>
    </source>
</evidence>
<accession>A0AAV7HWS1</accession>
<name>A0AAV7HWS1_COTGL</name>
<organism evidence="1 2">
    <name type="scientific">Cotesia glomerata</name>
    <name type="common">Lepidopteran parasitic wasp</name>
    <name type="synonym">Apanteles glomeratus</name>
    <dbReference type="NCBI Taxonomy" id="32391"/>
    <lineage>
        <taxon>Eukaryota</taxon>
        <taxon>Metazoa</taxon>
        <taxon>Ecdysozoa</taxon>
        <taxon>Arthropoda</taxon>
        <taxon>Hexapoda</taxon>
        <taxon>Insecta</taxon>
        <taxon>Pterygota</taxon>
        <taxon>Neoptera</taxon>
        <taxon>Endopterygota</taxon>
        <taxon>Hymenoptera</taxon>
        <taxon>Apocrita</taxon>
        <taxon>Ichneumonoidea</taxon>
        <taxon>Braconidae</taxon>
        <taxon>Microgastrinae</taxon>
        <taxon>Cotesia</taxon>
    </lineage>
</organism>
<keyword evidence="2" id="KW-1185">Reference proteome</keyword>
<gene>
    <name evidence="1" type="ORF">KQX54_002018</name>
</gene>
<evidence type="ECO:0000313" key="1">
    <source>
        <dbReference type="EMBL" id="KAH0539203.1"/>
    </source>
</evidence>
<dbReference type="EMBL" id="JAHXZJ010002609">
    <property type="protein sequence ID" value="KAH0539203.1"/>
    <property type="molecule type" value="Genomic_DNA"/>
</dbReference>
<comment type="caution">
    <text evidence="1">The sequence shown here is derived from an EMBL/GenBank/DDBJ whole genome shotgun (WGS) entry which is preliminary data.</text>
</comment>
<protein>
    <submittedName>
        <fullName evidence="1">Uncharacterized protein</fullName>
    </submittedName>
</protein>
<dbReference type="Proteomes" id="UP000826195">
    <property type="component" value="Unassembled WGS sequence"/>
</dbReference>
<reference evidence="1 2" key="1">
    <citation type="journal article" date="2021" name="J. Hered.">
        <title>A chromosome-level genome assembly of the parasitoid wasp, Cotesia glomerata (Hymenoptera: Braconidae).</title>
        <authorList>
            <person name="Pinto B.J."/>
            <person name="Weis J.J."/>
            <person name="Gamble T."/>
            <person name="Ode P.J."/>
            <person name="Paul R."/>
            <person name="Zaspel J.M."/>
        </authorList>
    </citation>
    <scope>NUCLEOTIDE SEQUENCE [LARGE SCALE GENOMIC DNA]</scope>
    <source>
        <strain evidence="1">CgM1</strain>
    </source>
</reference>
<proteinExistence type="predicted"/>